<evidence type="ECO:0000256" key="4">
    <source>
        <dbReference type="ARBA" id="ARBA00023163"/>
    </source>
</evidence>
<dbReference type="InterPro" id="IPR005119">
    <property type="entry name" value="LysR_subst-bd"/>
</dbReference>
<evidence type="ECO:0000256" key="1">
    <source>
        <dbReference type="ARBA" id="ARBA00009437"/>
    </source>
</evidence>
<keyword evidence="2" id="KW-0805">Transcription regulation</keyword>
<dbReference type="Gene3D" id="3.40.190.10">
    <property type="entry name" value="Periplasmic binding protein-like II"/>
    <property type="match status" value="2"/>
</dbReference>
<accession>A0ABU8PLB2</accession>
<evidence type="ECO:0000256" key="2">
    <source>
        <dbReference type="ARBA" id="ARBA00023015"/>
    </source>
</evidence>
<keyword evidence="4" id="KW-0804">Transcription</keyword>
<evidence type="ECO:0000256" key="3">
    <source>
        <dbReference type="ARBA" id="ARBA00023125"/>
    </source>
</evidence>
<dbReference type="Pfam" id="PF03466">
    <property type="entry name" value="LysR_substrate"/>
    <property type="match status" value="1"/>
</dbReference>
<evidence type="ECO:0000313" key="6">
    <source>
        <dbReference type="EMBL" id="MEJ5022999.1"/>
    </source>
</evidence>
<sequence>MSHGPILPFGGQLKIAAISTLGPYLFPRIFGPLRTLYPAIAIIPSEGLTHELVASLAKGTVDAVLLSLPVSDSSLDIAEIFEEPFVLACPQGHVAGLADGPDWSQLHDSDRLLLEEGHCLRDQALATCQLVAPPQRFATSLQTLKYMVAAGEGCTLLPVTALSELEMISYRPMPDPGYSRRVALAWRATDPRKDELLALSAHLTAIVEELDLATIPSLRK</sequence>
<gene>
    <name evidence="6" type="ORF">WH297_25210</name>
</gene>
<protein>
    <submittedName>
        <fullName evidence="6">LysR substrate-binding domain-containing protein</fullName>
    </submittedName>
</protein>
<dbReference type="PANTHER" id="PTHR30346">
    <property type="entry name" value="TRANSCRIPTIONAL DUAL REGULATOR HCAR-RELATED"/>
    <property type="match status" value="1"/>
</dbReference>
<dbReference type="SUPFAM" id="SSF53850">
    <property type="entry name" value="Periplasmic binding protein-like II"/>
    <property type="match status" value="1"/>
</dbReference>
<reference evidence="6 7" key="1">
    <citation type="submission" date="2023-12" db="EMBL/GenBank/DDBJ databases">
        <title>Gut-associated functions are favored during microbiome assembly across C. elegans life.</title>
        <authorList>
            <person name="Zimmermann J."/>
        </authorList>
    </citation>
    <scope>NUCLEOTIDE SEQUENCE [LARGE SCALE GENOMIC DNA]</scope>
    <source>
        <strain evidence="6 7">MYb71</strain>
    </source>
</reference>
<keyword evidence="3" id="KW-0238">DNA-binding</keyword>
<dbReference type="PANTHER" id="PTHR30346:SF26">
    <property type="entry name" value="HYDROGEN PEROXIDE-INDUCIBLE GENES ACTIVATOR"/>
    <property type="match status" value="1"/>
</dbReference>
<name>A0ABU8PLB2_9HYPH</name>
<proteinExistence type="inferred from homology"/>
<dbReference type="EMBL" id="JBBGZH010000003">
    <property type="protein sequence ID" value="MEJ5022999.1"/>
    <property type="molecule type" value="Genomic_DNA"/>
</dbReference>
<comment type="caution">
    <text evidence="6">The sequence shown here is derived from an EMBL/GenBank/DDBJ whole genome shotgun (WGS) entry which is preliminary data.</text>
</comment>
<dbReference type="RefSeq" id="WP_339561776.1">
    <property type="nucleotide sequence ID" value="NZ_JBBGZH010000003.1"/>
</dbReference>
<evidence type="ECO:0000313" key="7">
    <source>
        <dbReference type="Proteomes" id="UP001375812"/>
    </source>
</evidence>
<keyword evidence="7" id="KW-1185">Reference proteome</keyword>
<dbReference type="CDD" id="cd08411">
    <property type="entry name" value="PBP2_OxyR"/>
    <property type="match status" value="1"/>
</dbReference>
<evidence type="ECO:0000259" key="5">
    <source>
        <dbReference type="Pfam" id="PF03466"/>
    </source>
</evidence>
<dbReference type="Proteomes" id="UP001375812">
    <property type="component" value="Unassembled WGS sequence"/>
</dbReference>
<comment type="similarity">
    <text evidence="1">Belongs to the LysR transcriptional regulatory family.</text>
</comment>
<feature type="domain" description="LysR substrate-binding" evidence="5">
    <location>
        <begin position="10"/>
        <end position="203"/>
    </location>
</feature>
<organism evidence="6 7">
    <name type="scientific">Ochrobactrum vermis</name>
    <dbReference type="NCBI Taxonomy" id="1827297"/>
    <lineage>
        <taxon>Bacteria</taxon>
        <taxon>Pseudomonadati</taxon>
        <taxon>Pseudomonadota</taxon>
        <taxon>Alphaproteobacteria</taxon>
        <taxon>Hyphomicrobiales</taxon>
        <taxon>Brucellaceae</taxon>
        <taxon>Brucella/Ochrobactrum group</taxon>
        <taxon>Ochrobactrum</taxon>
    </lineage>
</organism>